<evidence type="ECO:0000313" key="8">
    <source>
        <dbReference type="EMBL" id="GMH98419.1"/>
    </source>
</evidence>
<feature type="compositionally biased region" description="Basic and acidic residues" evidence="6">
    <location>
        <begin position="68"/>
        <end position="82"/>
    </location>
</feature>
<dbReference type="InterPro" id="IPR027417">
    <property type="entry name" value="P-loop_NTPase"/>
</dbReference>
<feature type="region of interest" description="Disordered" evidence="6">
    <location>
        <begin position="365"/>
        <end position="395"/>
    </location>
</feature>
<dbReference type="Proteomes" id="UP001165085">
    <property type="component" value="Unassembled WGS sequence"/>
</dbReference>
<dbReference type="InterPro" id="IPR029063">
    <property type="entry name" value="SAM-dependent_MTases_sf"/>
</dbReference>
<evidence type="ECO:0000256" key="1">
    <source>
        <dbReference type="ARBA" id="ARBA00022603"/>
    </source>
</evidence>
<feature type="compositionally biased region" description="Basic and acidic residues" evidence="6">
    <location>
        <begin position="1922"/>
        <end position="1933"/>
    </location>
</feature>
<keyword evidence="9" id="KW-1185">Reference proteome</keyword>
<feature type="region of interest" description="Disordered" evidence="6">
    <location>
        <begin position="180"/>
        <end position="331"/>
    </location>
</feature>
<feature type="compositionally biased region" description="Basic and acidic residues" evidence="6">
    <location>
        <begin position="222"/>
        <end position="231"/>
    </location>
</feature>
<dbReference type="GO" id="GO:0016787">
    <property type="term" value="F:hydrolase activity"/>
    <property type="evidence" value="ECO:0007669"/>
    <property type="project" value="UniProtKB-KW"/>
</dbReference>
<dbReference type="PROSITE" id="PS51194">
    <property type="entry name" value="HELICASE_CTER"/>
    <property type="match status" value="1"/>
</dbReference>
<name>A0A9W7EZR3_9STRA</name>
<feature type="domain" description="Helicase C-terminal" evidence="7">
    <location>
        <begin position="2322"/>
        <end position="2486"/>
    </location>
</feature>
<evidence type="ECO:0000256" key="2">
    <source>
        <dbReference type="ARBA" id="ARBA00022679"/>
    </source>
</evidence>
<comment type="caution">
    <text evidence="8">The sequence shown here is derived from an EMBL/GenBank/DDBJ whole genome shotgun (WGS) entry which is preliminary data.</text>
</comment>
<dbReference type="Pfam" id="PF00145">
    <property type="entry name" value="DNA_methylase"/>
    <property type="match status" value="1"/>
</dbReference>
<feature type="region of interest" description="Disordered" evidence="6">
    <location>
        <begin position="1914"/>
        <end position="1933"/>
    </location>
</feature>
<dbReference type="SMART" id="SM00487">
    <property type="entry name" value="DEXDc"/>
    <property type="match status" value="1"/>
</dbReference>
<dbReference type="GO" id="GO:0008094">
    <property type="term" value="F:ATP-dependent activity, acting on DNA"/>
    <property type="evidence" value="ECO:0007669"/>
    <property type="project" value="TreeGrafter"/>
</dbReference>
<dbReference type="GO" id="GO:0032259">
    <property type="term" value="P:methylation"/>
    <property type="evidence" value="ECO:0007669"/>
    <property type="project" value="UniProtKB-KW"/>
</dbReference>
<dbReference type="InterPro" id="IPR049730">
    <property type="entry name" value="SNF2/RAD54-like_C"/>
</dbReference>
<dbReference type="GO" id="GO:0005634">
    <property type="term" value="C:nucleus"/>
    <property type="evidence" value="ECO:0007669"/>
    <property type="project" value="TreeGrafter"/>
</dbReference>
<feature type="compositionally biased region" description="Acidic residues" evidence="6">
    <location>
        <begin position="236"/>
        <end position="267"/>
    </location>
</feature>
<feature type="region of interest" description="Disordered" evidence="6">
    <location>
        <begin position="2467"/>
        <end position="2486"/>
    </location>
</feature>
<reference evidence="9" key="1">
    <citation type="journal article" date="2023" name="Commun. Biol.">
        <title>Genome analysis of Parmales, the sister group of diatoms, reveals the evolutionary specialization of diatoms from phago-mixotrophs to photoautotrophs.</title>
        <authorList>
            <person name="Ban H."/>
            <person name="Sato S."/>
            <person name="Yoshikawa S."/>
            <person name="Yamada K."/>
            <person name="Nakamura Y."/>
            <person name="Ichinomiya M."/>
            <person name="Sato N."/>
            <person name="Blanc-Mathieu R."/>
            <person name="Endo H."/>
            <person name="Kuwata A."/>
            <person name="Ogata H."/>
        </authorList>
    </citation>
    <scope>NUCLEOTIDE SEQUENCE [LARGE SCALE GENOMIC DNA]</scope>
    <source>
        <strain evidence="9">NIES 3701</strain>
    </source>
</reference>
<dbReference type="InterPro" id="IPR000330">
    <property type="entry name" value="SNF2_N"/>
</dbReference>
<dbReference type="InterPro" id="IPR050628">
    <property type="entry name" value="SNF2_RAD54_helicase_TF"/>
</dbReference>
<dbReference type="SUPFAM" id="SSF53335">
    <property type="entry name" value="S-adenosyl-L-methionine-dependent methyltransferases"/>
    <property type="match status" value="1"/>
</dbReference>
<feature type="region of interest" description="Disordered" evidence="6">
    <location>
        <begin position="68"/>
        <end position="161"/>
    </location>
</feature>
<dbReference type="Gene3D" id="3.40.50.10810">
    <property type="entry name" value="Tandem AAA-ATPase domain"/>
    <property type="match status" value="2"/>
</dbReference>
<dbReference type="InterPro" id="IPR001525">
    <property type="entry name" value="C5_MeTfrase"/>
</dbReference>
<dbReference type="GO" id="GO:0005524">
    <property type="term" value="F:ATP binding"/>
    <property type="evidence" value="ECO:0007669"/>
    <property type="project" value="UniProtKB-KW"/>
</dbReference>
<dbReference type="SUPFAM" id="SSF52540">
    <property type="entry name" value="P-loop containing nucleoside triphosphate hydrolases"/>
    <property type="match status" value="2"/>
</dbReference>
<dbReference type="Gene3D" id="3.40.50.300">
    <property type="entry name" value="P-loop containing nucleotide triphosphate hydrolases"/>
    <property type="match status" value="1"/>
</dbReference>
<gene>
    <name evidence="8" type="ORF">TrST_g1817</name>
</gene>
<keyword evidence="3" id="KW-0547">Nucleotide-binding</keyword>
<evidence type="ECO:0000313" key="9">
    <source>
        <dbReference type="Proteomes" id="UP001165085"/>
    </source>
</evidence>
<dbReference type="InterPro" id="IPR001650">
    <property type="entry name" value="Helicase_C-like"/>
</dbReference>
<dbReference type="Pfam" id="PF00176">
    <property type="entry name" value="SNF2-rel_dom"/>
    <property type="match status" value="2"/>
</dbReference>
<dbReference type="Gene3D" id="3.40.50.150">
    <property type="entry name" value="Vaccinia Virus protein VP39"/>
    <property type="match status" value="1"/>
</dbReference>
<feature type="compositionally biased region" description="Acidic residues" evidence="6">
    <location>
        <begin position="200"/>
        <end position="221"/>
    </location>
</feature>
<keyword evidence="1" id="KW-0489">Methyltransferase</keyword>
<dbReference type="EMBL" id="BRXY01000516">
    <property type="protein sequence ID" value="GMH98419.1"/>
    <property type="molecule type" value="Genomic_DNA"/>
</dbReference>
<dbReference type="InterPro" id="IPR038718">
    <property type="entry name" value="SNF2-like_sf"/>
</dbReference>
<dbReference type="CDD" id="cd18793">
    <property type="entry name" value="SF2_C_SNF"/>
    <property type="match status" value="1"/>
</dbReference>
<evidence type="ECO:0000256" key="5">
    <source>
        <dbReference type="ARBA" id="ARBA00022840"/>
    </source>
</evidence>
<dbReference type="GO" id="GO:0008168">
    <property type="term" value="F:methyltransferase activity"/>
    <property type="evidence" value="ECO:0007669"/>
    <property type="project" value="UniProtKB-KW"/>
</dbReference>
<sequence length="2486" mass="277263">MPSMELDEDSVQYLLKEAYEISYDKYVQALGPEAVENVLEAKLEDAFDNDNPDKEFCFSIFEDMIKENEKKNSEKNSKKNNENVDTVNRRVTMTPTGSPSKKKKAKAAPTPVVKESGHDTDASDDEYWAKKQKQSKPKPSTQTFVTGTAVTKNKKSGSIRDYDKDSKLYTVLFESGERKTFKENQIRKMLTSKGEKVSEEDLADMEVEESDKAESDEEFGEADLKKAEAKEVYSSSEDEFEFDDKNDDDEEEQELQDSESDFSEEEEPVKKSTKKARTAKSSSVVTKTSSVDDSDDDAFETSAKKTLPSKKLKGTSKVMVDEEDEDMTDLLAPDKIASKKEATKAPKAPAGKPANAFAMMMGAKSPTAPTKKRAAPKTTKATTKRLTPGGSKNRNAQLKTAYTDGAGLPVLSHPQDMFDDLMTKAPQFEDVVKLLSRPLRIATMCSGTESPVLALDMMSRAAEEQYGVKLEIEHLFSCEIEPFKQAYIERNFQPPILFRDIRELGRKKAVTAFGSLVDVPGGADMLIAGTSCVDYSNLNNEKKTITGSGESGQTFRGMLDWIKKNEPPIVILENVSGAPWETKVKIFEQELGYHATFARVDTKKYYIPQTRSRGYLFAVKKDRGVSSSAPAKWKGMVESFRRDASASLDSFMFPSDDPRVLKGRERLSAGRGDAGERTGRVDWARCEARHLFARSDEELGDKRPLTGWSDSGNTALPSYGWNDWANAQVHRIHDLMDINTLRLAKEGVDGTYKTMVWNLSQNVDRDTMGKLGLCQCLTPTGVPYVSNRGGPLVGEELLLLQGIPADDLTLTRETEENLKDLAGNAMSTTVVGSCMLAALIVSKRALKPEGEPTYTGDVKGGHIGSLVPRALDVETGDVKITDKLGKYENTRLKLAPVKKMKVSDVMKRAAMSCRRCNSEGRDLVSSNILICKDCGNTASVECALPPRKFEEHNYEKFEGERLNPAVFHKEFLNALPMRVKVGNLVVTDEMKPENVDGDFWNEWKAKFTSRTTEAEGGKPVEFNFKKLVRGEVWVASYHAPGAQLELSLNEKAPIWLLKIDPPSAVGKLRDTLERPVARMMLKDDAKDVLDGVWEVCLPVDETFQISITGQGNKVQSWEARIGLKGRFGEGKRFSTLDIKVAGEDEAKLSQDISGTYDLLEQCGTARGSLHKKRQANADAPPLYFFLESGRCTTPEQDSFIFSKNRRRLIFGEERGVIASLSPKWQPKDVDGEQKIRATVPGLWTETEAAFVVIDDAKATTFQVPKAELKIALKKDTWKQAVEVVSAKVPLARDGRLWKMCKAEKTGDKWTEVNLKKSKKVFDELAWVTSRLSVPENVKAWNSLETEGDLPYGFDCFKCAPTVPGVAWKVVSKGGKQSYQPQEDVQEAGAYENALKARPQPFKLQLRKEGEIGRLQIGMNGMSLVQRARALLPKDSAAVVAMDAADAEAEVDKRWKFQWRIVEHEEFSKVPEFTKLKLTSNKKDEGAEQPPNFKKYPLRPEQLRSLSWMLAQEATTVSFEEEEVAEAILGPMGWRAEGRVKRPVLVRGGIVADQVGYGKTAITLGLIDAAEEVNGPAPKFPTAVQKASVFTKATLVVVPSHLMGQWPKEVAKFTGKSKVVIVIKDMSSFNNLTVKEVQDADIVVVNFTVLAGDKYHERLARLSGANAGSLPGSKRGGRHFDSVYGASVNGLEERCTLLREDRASAYEAVEKDAYKHWREEKDAQETGLGMRLDGKKSVYKKVSESKTKLEVEKEDVEMSDVKEAATEEDVTMVDVADDSETDNSDDEENEAGMKGEKKLIRRVKMGNDEYHKKMAAKDKDPWGLCEKPVQKDLGKMKCPPLELFCWNRVVIDEFHYLAQKQDRARVLTLVLGLKSNFRWCLSGTPPHENFDDVESLAKLLGIHLGIPDVLPAANGARAGRGKKASEKDKTSMEKFSDMMDLKSVQWHERRHELSQSFLDRFVRQNIAEIDEIPQEEHLELVTMPPAERAVYLELETHLKSLEMNSQKAKKSKKSSKGDREKRMNEILEDSKSAEEALLKRCAHFDLAGNSTSALETCENIIKMRTTQMDDCVKDLTKQLAAAIRQRREICKIQKNWEGMVNESGGEVNDRLRIYENDVENMNSVSGGADNEVHELIKTILTDAEAEAEEFPDRKSSRYSLANVNLAIDYESEDETEEAEAKRAKKKIPKDGRTRDEKLYAMKYALREHVHALRTLNKELAGRMRSLRYFRCVLEFNQKDVCVPCNGAAEGRSCCAGKTIKAADAGVLSSCGHTGCLKCLEFCTAREECIDPSCKAPCKSSSIVTGKELGCDEQHKAGGKWGAKLTEIVKSVKKLIDAGDRVLVFVQFKDLKQKVAEALEAKGVKTLQVKGTVQTQIKSLDVMQKEVPAANDPRCLLLTMDDESSSGVNLTHANHAVFVHPLLASTQALYTAYETQAIGRVRRYGQKKTVHLHRFVCVDTIDSEIFEEKGRAGLEERKREKDQATAEK</sequence>
<keyword evidence="5" id="KW-0067">ATP-binding</keyword>
<evidence type="ECO:0000256" key="6">
    <source>
        <dbReference type="SAM" id="MobiDB-lite"/>
    </source>
</evidence>
<proteinExistence type="predicted"/>
<keyword evidence="2" id="KW-0808">Transferase</keyword>
<protein>
    <recommendedName>
        <fullName evidence="7">Helicase C-terminal domain-containing protein</fullName>
    </recommendedName>
</protein>
<dbReference type="GO" id="GO:0006281">
    <property type="term" value="P:DNA repair"/>
    <property type="evidence" value="ECO:0007669"/>
    <property type="project" value="TreeGrafter"/>
</dbReference>
<accession>A0A9W7EZR3</accession>
<dbReference type="InterPro" id="IPR014001">
    <property type="entry name" value="Helicase_ATP-bd"/>
</dbReference>
<dbReference type="OrthoDB" id="423221at2759"/>
<dbReference type="PANTHER" id="PTHR45626">
    <property type="entry name" value="TRANSCRIPTION TERMINATION FACTOR 2-RELATED"/>
    <property type="match status" value="1"/>
</dbReference>
<evidence type="ECO:0000256" key="3">
    <source>
        <dbReference type="ARBA" id="ARBA00022741"/>
    </source>
</evidence>
<feature type="compositionally biased region" description="Polar residues" evidence="6">
    <location>
        <begin position="84"/>
        <end position="99"/>
    </location>
</feature>
<organism evidence="8 9">
    <name type="scientific">Triparma strigata</name>
    <dbReference type="NCBI Taxonomy" id="1606541"/>
    <lineage>
        <taxon>Eukaryota</taxon>
        <taxon>Sar</taxon>
        <taxon>Stramenopiles</taxon>
        <taxon>Ochrophyta</taxon>
        <taxon>Bolidophyceae</taxon>
        <taxon>Parmales</taxon>
        <taxon>Triparmaceae</taxon>
        <taxon>Triparma</taxon>
    </lineage>
</organism>
<keyword evidence="4" id="KW-0378">Hydrolase</keyword>
<evidence type="ECO:0000259" key="7">
    <source>
        <dbReference type="PROSITE" id="PS51194"/>
    </source>
</evidence>
<feature type="compositionally biased region" description="Low complexity" evidence="6">
    <location>
        <begin position="279"/>
        <end position="291"/>
    </location>
</feature>
<feature type="compositionally biased region" description="Basic and acidic residues" evidence="6">
    <location>
        <begin position="2014"/>
        <end position="2023"/>
    </location>
</feature>
<dbReference type="PANTHER" id="PTHR45626:SF26">
    <property type="entry name" value="FAMILY HELICASE, PUTATIVE (AFU_ORTHOLOGUE AFUA_2G09120)-RELATED"/>
    <property type="match status" value="1"/>
</dbReference>
<evidence type="ECO:0000256" key="4">
    <source>
        <dbReference type="ARBA" id="ARBA00022801"/>
    </source>
</evidence>
<feature type="region of interest" description="Disordered" evidence="6">
    <location>
        <begin position="2001"/>
        <end position="2023"/>
    </location>
</feature>